<keyword evidence="5 8" id="KW-1133">Transmembrane helix</keyword>
<evidence type="ECO:0000256" key="2">
    <source>
        <dbReference type="ARBA" id="ARBA00022448"/>
    </source>
</evidence>
<evidence type="ECO:0000313" key="10">
    <source>
        <dbReference type="Proteomes" id="UP000290849"/>
    </source>
</evidence>
<comment type="caution">
    <text evidence="9">The sequence shown here is derived from an EMBL/GenBank/DDBJ whole genome shotgun (WGS) entry which is preliminary data.</text>
</comment>
<dbReference type="GO" id="GO:0005886">
    <property type="term" value="C:plasma membrane"/>
    <property type="evidence" value="ECO:0007669"/>
    <property type="project" value="UniProtKB-SubCell"/>
</dbReference>
<name>A0A4Q1HJ97_9BURK</name>
<keyword evidence="3" id="KW-1003">Cell membrane</keyword>
<keyword evidence="2" id="KW-0813">Transport</keyword>
<feature type="transmembrane region" description="Helical" evidence="8">
    <location>
        <begin position="108"/>
        <end position="141"/>
    </location>
</feature>
<feature type="transmembrane region" description="Helical" evidence="8">
    <location>
        <begin position="250"/>
        <end position="270"/>
    </location>
</feature>
<protein>
    <submittedName>
        <fullName evidence="9">Gluconate transporter</fullName>
    </submittedName>
</protein>
<feature type="transmembrane region" description="Helical" evidence="8">
    <location>
        <begin position="442"/>
        <end position="464"/>
    </location>
</feature>
<dbReference type="OrthoDB" id="9787129at2"/>
<dbReference type="PANTHER" id="PTHR30354:SF22">
    <property type="entry name" value="HIGH-AFFINITY GLUCONATE TRANSPORTER"/>
    <property type="match status" value="1"/>
</dbReference>
<dbReference type="InterPro" id="IPR003474">
    <property type="entry name" value="Glcn_transporter"/>
</dbReference>
<dbReference type="NCBIfam" id="TIGR00791">
    <property type="entry name" value="gntP"/>
    <property type="match status" value="1"/>
</dbReference>
<evidence type="ECO:0000256" key="7">
    <source>
        <dbReference type="ARBA" id="ARBA00049663"/>
    </source>
</evidence>
<feature type="transmembrane region" description="Helical" evidence="8">
    <location>
        <begin position="12"/>
        <end position="32"/>
    </location>
</feature>
<comment type="similarity">
    <text evidence="7">Belongs to the GntP permease family.</text>
</comment>
<comment type="subcellular location">
    <subcellularLocation>
        <location evidence="1">Cell membrane</location>
        <topology evidence="1">Multi-pass membrane protein</topology>
    </subcellularLocation>
</comment>
<accession>A0A4Q1HJ97</accession>
<feature type="transmembrane region" description="Helical" evidence="8">
    <location>
        <begin position="37"/>
        <end position="55"/>
    </location>
</feature>
<sequence>MNPSTELNPHDIQVLVVAAAGIALLVLLIVWLKLHAFLALTIGALFVGVGSGIPLEKVTTSYENGVGGVLGYVGVLIALGAMLGKLLADSGGADILVDRMLRGRPATLPWKMALVASIIGIPMFFEIGLVLLIPVVMLAVHRSKGPAMRLGIPALAGLSVLHGFIPPHPGPLAAIAILHADVGLTLGLGLLIAIPTVIVGGPLFGALAARMVPVGAAGAAYAVTASGKAEAGAETAANGDDPKPSRQPSFGATLITLLSPIILMLAKAASDIWLDKASSLRHLFDFIGDPVFALLFAVLLAMVTFGTAVGFSVPVLAKKIGNSLMPVVGVMLIVGAGGGFKQSLVDGGAGQAIAKIALSTGMSVLVLAWIVAVLIRLATGSATVATVTAAGIIEKLAVGMPQTHLSLVVLAIGAGSVFFSHVNDAGFWLVKEYFGLSIGQTIKTWSFMETILAVMGLILTYALWQFI</sequence>
<gene>
    <name evidence="9" type="ORF">C7R54_16400</name>
</gene>
<dbReference type="PANTHER" id="PTHR30354">
    <property type="entry name" value="GNT FAMILY GLUCONATE TRANSPORTER"/>
    <property type="match status" value="1"/>
</dbReference>
<feature type="transmembrane region" description="Helical" evidence="8">
    <location>
        <begin position="147"/>
        <end position="165"/>
    </location>
</feature>
<dbReference type="EMBL" id="PYAL01000004">
    <property type="protein sequence ID" value="RXN88141.1"/>
    <property type="molecule type" value="Genomic_DNA"/>
</dbReference>
<feature type="transmembrane region" description="Helical" evidence="8">
    <location>
        <begin position="291"/>
        <end position="317"/>
    </location>
</feature>
<evidence type="ECO:0000313" key="9">
    <source>
        <dbReference type="EMBL" id="RXN88141.1"/>
    </source>
</evidence>
<dbReference type="Pfam" id="PF02447">
    <property type="entry name" value="GntP_permease"/>
    <property type="match status" value="1"/>
</dbReference>
<keyword evidence="4 8" id="KW-0812">Transmembrane</keyword>
<feature type="transmembrane region" description="Helical" evidence="8">
    <location>
        <begin position="67"/>
        <end position="88"/>
    </location>
</feature>
<evidence type="ECO:0000256" key="6">
    <source>
        <dbReference type="ARBA" id="ARBA00023136"/>
    </source>
</evidence>
<dbReference type="AlphaFoldDB" id="A0A4Q1HJ97"/>
<evidence type="ECO:0000256" key="3">
    <source>
        <dbReference type="ARBA" id="ARBA00022475"/>
    </source>
</evidence>
<feature type="transmembrane region" description="Helical" evidence="8">
    <location>
        <begin position="405"/>
        <end position="422"/>
    </location>
</feature>
<evidence type="ECO:0000256" key="1">
    <source>
        <dbReference type="ARBA" id="ARBA00004651"/>
    </source>
</evidence>
<feature type="transmembrane region" description="Helical" evidence="8">
    <location>
        <begin position="352"/>
        <end position="371"/>
    </location>
</feature>
<evidence type="ECO:0000256" key="4">
    <source>
        <dbReference type="ARBA" id="ARBA00022692"/>
    </source>
</evidence>
<evidence type="ECO:0000256" key="5">
    <source>
        <dbReference type="ARBA" id="ARBA00022989"/>
    </source>
</evidence>
<organism evidence="9 10">
    <name type="scientific">Achromobacter aloeverae</name>
    <dbReference type="NCBI Taxonomy" id="1750518"/>
    <lineage>
        <taxon>Bacteria</taxon>
        <taxon>Pseudomonadati</taxon>
        <taxon>Pseudomonadota</taxon>
        <taxon>Betaproteobacteria</taxon>
        <taxon>Burkholderiales</taxon>
        <taxon>Alcaligenaceae</taxon>
        <taxon>Achromobacter</taxon>
    </lineage>
</organism>
<proteinExistence type="inferred from homology"/>
<dbReference type="RefSeq" id="WP_129151506.1">
    <property type="nucleotide sequence ID" value="NZ_JBHSDO010000011.1"/>
</dbReference>
<dbReference type="Proteomes" id="UP000290849">
    <property type="component" value="Unassembled WGS sequence"/>
</dbReference>
<reference evidence="9 10" key="1">
    <citation type="journal article" date="2017" name="Int. J. Syst. Evol. Microbiol.">
        <title>Achromobacter aloeverae sp. nov., isolated from the root of Aloe vera (L.) Burm.f.</title>
        <authorList>
            <person name="Kuncharoen N."/>
            <person name="Muramatsu Y."/>
            <person name="Shibata C."/>
            <person name="Kamakura Y."/>
            <person name="Nakagawa Y."/>
            <person name="Tanasupawat S."/>
        </authorList>
    </citation>
    <scope>NUCLEOTIDE SEQUENCE [LARGE SCALE GENOMIC DNA]</scope>
    <source>
        <strain evidence="9 10">AVA-1</strain>
    </source>
</reference>
<keyword evidence="6 8" id="KW-0472">Membrane</keyword>
<keyword evidence="10" id="KW-1185">Reference proteome</keyword>
<evidence type="ECO:0000256" key="8">
    <source>
        <dbReference type="SAM" id="Phobius"/>
    </source>
</evidence>
<dbReference type="GO" id="GO:0015128">
    <property type="term" value="F:gluconate transmembrane transporter activity"/>
    <property type="evidence" value="ECO:0007669"/>
    <property type="project" value="InterPro"/>
</dbReference>
<feature type="transmembrane region" description="Helical" evidence="8">
    <location>
        <begin position="323"/>
        <end position="340"/>
    </location>
</feature>
<dbReference type="PIRSF" id="PIRSF002746">
    <property type="entry name" value="Gluconate_transporter"/>
    <property type="match status" value="1"/>
</dbReference>